<proteinExistence type="predicted"/>
<organism evidence="2 3">
    <name type="scientific">Leptomonas pyrrhocoris</name>
    <name type="common">Firebug parasite</name>
    <dbReference type="NCBI Taxonomy" id="157538"/>
    <lineage>
        <taxon>Eukaryota</taxon>
        <taxon>Discoba</taxon>
        <taxon>Euglenozoa</taxon>
        <taxon>Kinetoplastea</taxon>
        <taxon>Metakinetoplastina</taxon>
        <taxon>Trypanosomatida</taxon>
        <taxon>Trypanosomatidae</taxon>
        <taxon>Leishmaniinae</taxon>
        <taxon>Leptomonas</taxon>
    </lineage>
</organism>
<name>A0A0N0DZC9_LEPPY</name>
<dbReference type="Proteomes" id="UP000037923">
    <property type="component" value="Unassembled WGS sequence"/>
</dbReference>
<evidence type="ECO:0000313" key="2">
    <source>
        <dbReference type="EMBL" id="KPA85155.1"/>
    </source>
</evidence>
<protein>
    <submittedName>
        <fullName evidence="2">Uncharacterized protein</fullName>
    </submittedName>
</protein>
<dbReference type="RefSeq" id="XP_015663594.1">
    <property type="nucleotide sequence ID" value="XM_015798074.1"/>
</dbReference>
<reference evidence="2 3" key="1">
    <citation type="submission" date="2015-07" db="EMBL/GenBank/DDBJ databases">
        <title>High-quality genome of monoxenous trypanosomatid Leptomonas pyrrhocoris.</title>
        <authorList>
            <person name="Flegontov P."/>
            <person name="Butenko A."/>
            <person name="Firsov S."/>
            <person name="Vlcek C."/>
            <person name="Logacheva M.D."/>
            <person name="Field M."/>
            <person name="Filatov D."/>
            <person name="Flegontova O."/>
            <person name="Gerasimov E."/>
            <person name="Jackson A.P."/>
            <person name="Kelly S."/>
            <person name="Opperdoes F."/>
            <person name="O'Reilly A."/>
            <person name="Votypka J."/>
            <person name="Yurchenko V."/>
            <person name="Lukes J."/>
        </authorList>
    </citation>
    <scope>NUCLEOTIDE SEQUENCE [LARGE SCALE GENOMIC DNA]</scope>
    <source>
        <strain evidence="2">H10</strain>
    </source>
</reference>
<comment type="caution">
    <text evidence="2">The sequence shown here is derived from an EMBL/GenBank/DDBJ whole genome shotgun (WGS) entry which is preliminary data.</text>
</comment>
<dbReference type="AlphaFoldDB" id="A0A0N0DZC9"/>
<feature type="compositionally biased region" description="Acidic residues" evidence="1">
    <location>
        <begin position="303"/>
        <end position="316"/>
    </location>
</feature>
<keyword evidence="3" id="KW-1185">Reference proteome</keyword>
<evidence type="ECO:0000256" key="1">
    <source>
        <dbReference type="SAM" id="MobiDB-lite"/>
    </source>
</evidence>
<sequence>MDAVQELIENVRQAQVDGSSRAVPLVSATAATRRTKMVFVYSDEDEDDVHRGADDAARGTAVMPCENHAIPLSEDALAELRADAHAIDAPLHALSDGANEEDADGMGNLFFQEDVLSGLGAAASAPGLTSTLMHSLSSASSGRMHVREVDAPALWDGAVASANTAADGASEANAAAEMPALLRRGLPASTFVLRSRRKRFRDPDGEVASTAQPFSSAPAAATQVSSSVGEPVVFSTGGATEAEESEAVLEELDVLPVYDEDGKTVRALQTRGGYQLTLDERDLLENADEADEEDAVDGAADSAADDAAVEPYGEDSAEAVEDNVVERQEGPDADASDVLAAPAAEEWGDLFDDSSDNEDEEEEEIDEAIVVAVAEQLMRCCEADDLDSQMSCEATRFVAAAKPLLKDLTEEAITPKEFGQKIDRDLRRFQRVYRSVYRPRDSPIVIDGVVMDM</sequence>
<evidence type="ECO:0000313" key="3">
    <source>
        <dbReference type="Proteomes" id="UP000037923"/>
    </source>
</evidence>
<gene>
    <name evidence="2" type="ORF">ABB37_01532</name>
</gene>
<dbReference type="EMBL" id="LGTL01000002">
    <property type="protein sequence ID" value="KPA85155.1"/>
    <property type="molecule type" value="Genomic_DNA"/>
</dbReference>
<dbReference type="OrthoDB" id="252656at2759"/>
<dbReference type="GeneID" id="26901827"/>
<dbReference type="VEuPathDB" id="TriTrypDB:LpyrH10_02_5060"/>
<accession>A0A0N0DZC9</accession>
<dbReference type="OMA" id="RCCEADD"/>
<feature type="region of interest" description="Disordered" evidence="1">
    <location>
        <begin position="288"/>
        <end position="316"/>
    </location>
</feature>